<proteinExistence type="inferred from homology"/>
<dbReference type="SUPFAM" id="SSF54373">
    <property type="entry name" value="FAD-linked reductases, C-terminal domain"/>
    <property type="match status" value="1"/>
</dbReference>
<evidence type="ECO:0000313" key="10">
    <source>
        <dbReference type="EMBL" id="KAF2136822.1"/>
    </source>
</evidence>
<keyword evidence="5" id="KW-0560">Oxidoreductase</keyword>
<feature type="compositionally biased region" description="Low complexity" evidence="8">
    <location>
        <begin position="202"/>
        <end position="214"/>
    </location>
</feature>
<dbReference type="InterPro" id="IPR007867">
    <property type="entry name" value="GMC_OxRtase_C"/>
</dbReference>
<accession>A0A6A6AY15</accession>
<dbReference type="AlphaFoldDB" id="A0A6A6AY15"/>
<feature type="region of interest" description="Disordered" evidence="8">
    <location>
        <begin position="339"/>
        <end position="370"/>
    </location>
</feature>
<feature type="active site" description="Proton donor" evidence="6">
    <location>
        <position position="383"/>
    </location>
</feature>
<feature type="compositionally biased region" description="Low complexity" evidence="8">
    <location>
        <begin position="349"/>
        <end position="360"/>
    </location>
</feature>
<dbReference type="PANTHER" id="PTHR11552">
    <property type="entry name" value="GLUCOSE-METHANOL-CHOLINE GMC OXIDOREDUCTASE"/>
    <property type="match status" value="1"/>
</dbReference>
<dbReference type="SUPFAM" id="SSF51905">
    <property type="entry name" value="FAD/NAD(P)-binding domain"/>
    <property type="match status" value="1"/>
</dbReference>
<dbReference type="EMBL" id="ML995511">
    <property type="protein sequence ID" value="KAF2136822.1"/>
    <property type="molecule type" value="Genomic_DNA"/>
</dbReference>
<feature type="active site" description="Proton acceptor" evidence="6">
    <location>
        <position position="428"/>
    </location>
</feature>
<dbReference type="PIRSF" id="PIRSF000137">
    <property type="entry name" value="Alcohol_oxidase"/>
    <property type="match status" value="1"/>
</dbReference>
<dbReference type="InterPro" id="IPR012132">
    <property type="entry name" value="GMC_OxRdtase"/>
</dbReference>
<keyword evidence="3" id="KW-0285">Flavoprotein</keyword>
<feature type="domain" description="Glucose-methanol-choline oxidoreductase N-terminal" evidence="9">
    <location>
        <begin position="79"/>
        <end position="93"/>
    </location>
</feature>
<dbReference type="Gene3D" id="3.30.560.10">
    <property type="entry name" value="Glucose Oxidase, domain 3"/>
    <property type="match status" value="1"/>
</dbReference>
<evidence type="ECO:0000256" key="1">
    <source>
        <dbReference type="ARBA" id="ARBA00001974"/>
    </source>
</evidence>
<dbReference type="RefSeq" id="XP_033392540.1">
    <property type="nucleotide sequence ID" value="XM_033535120.1"/>
</dbReference>
<gene>
    <name evidence="10" type="ORF">K452DRAFT_117242</name>
</gene>
<sequence>MAGDNVRVWTTLCSIKPACATDKSSTNASSPGARAHAASAYDAPVAHRSNLRVVMGARYEKDGEVLTVAAGREVVLAAGSVNSPQLLELSGIGDAAVLEVKVANRCVSEGLQDYFSESCRFVCVRLCVCVCMMVCLGTYLLACGVEVTATIHELDDSGVASDNDKDKDGDRQKTPPPQPTRQTHSNHPNRGPSSPAPPPTSPSRTSSPSTPSATQLQTSNPAPSIPPPAQTEYISSAGNWSPHFTPLPDKKYGTTLTILQLPFSRGSVHIAPTTDAGGAGKAANTVHTPPRVDPRYYVGVGDKVDLDAMAKATAFGARICGTRPLAGLIKRRVWPPEGLPEGLPERLSEGLAEGSSSASSAVSPRDKATNHAWVRQNTLSDWHPAGTCRLGLGPSSDDGVVDPRLRVQGVAGLRVVDASVMPLRISAHLQATVHAIAEKAAVILAEDLGVWGEAVG</sequence>
<evidence type="ECO:0000256" key="7">
    <source>
        <dbReference type="PIRSR" id="PIRSR000137-2"/>
    </source>
</evidence>
<dbReference type="Gene3D" id="3.50.50.60">
    <property type="entry name" value="FAD/NAD(P)-binding domain"/>
    <property type="match status" value="2"/>
</dbReference>
<keyword evidence="4 7" id="KW-0274">FAD</keyword>
<evidence type="ECO:0000256" key="4">
    <source>
        <dbReference type="ARBA" id="ARBA00022827"/>
    </source>
</evidence>
<organism evidence="10 11">
    <name type="scientific">Aplosporella prunicola CBS 121167</name>
    <dbReference type="NCBI Taxonomy" id="1176127"/>
    <lineage>
        <taxon>Eukaryota</taxon>
        <taxon>Fungi</taxon>
        <taxon>Dikarya</taxon>
        <taxon>Ascomycota</taxon>
        <taxon>Pezizomycotina</taxon>
        <taxon>Dothideomycetes</taxon>
        <taxon>Dothideomycetes incertae sedis</taxon>
        <taxon>Botryosphaeriales</taxon>
        <taxon>Aplosporellaceae</taxon>
        <taxon>Aplosporella</taxon>
    </lineage>
</organism>
<comment type="similarity">
    <text evidence="2">Belongs to the GMC oxidoreductase family.</text>
</comment>
<dbReference type="Pfam" id="PF00732">
    <property type="entry name" value="GMC_oxred_N"/>
    <property type="match status" value="1"/>
</dbReference>
<name>A0A6A6AY15_9PEZI</name>
<comment type="cofactor">
    <cofactor evidence="1 7">
        <name>FAD</name>
        <dbReference type="ChEBI" id="CHEBI:57692"/>
    </cofactor>
</comment>
<dbReference type="GeneID" id="54292614"/>
<dbReference type="Proteomes" id="UP000799438">
    <property type="component" value="Unassembled WGS sequence"/>
</dbReference>
<keyword evidence="11" id="KW-1185">Reference proteome</keyword>
<dbReference type="InterPro" id="IPR036188">
    <property type="entry name" value="FAD/NAD-bd_sf"/>
</dbReference>
<reference evidence="10" key="1">
    <citation type="journal article" date="2020" name="Stud. Mycol.">
        <title>101 Dothideomycetes genomes: a test case for predicting lifestyles and emergence of pathogens.</title>
        <authorList>
            <person name="Haridas S."/>
            <person name="Albert R."/>
            <person name="Binder M."/>
            <person name="Bloem J."/>
            <person name="Labutti K."/>
            <person name="Salamov A."/>
            <person name="Andreopoulos B."/>
            <person name="Baker S."/>
            <person name="Barry K."/>
            <person name="Bills G."/>
            <person name="Bluhm B."/>
            <person name="Cannon C."/>
            <person name="Castanera R."/>
            <person name="Culley D."/>
            <person name="Daum C."/>
            <person name="Ezra D."/>
            <person name="Gonzalez J."/>
            <person name="Henrissat B."/>
            <person name="Kuo A."/>
            <person name="Liang C."/>
            <person name="Lipzen A."/>
            <person name="Lutzoni F."/>
            <person name="Magnuson J."/>
            <person name="Mondo S."/>
            <person name="Nolan M."/>
            <person name="Ohm R."/>
            <person name="Pangilinan J."/>
            <person name="Park H.-J."/>
            <person name="Ramirez L."/>
            <person name="Alfaro M."/>
            <person name="Sun H."/>
            <person name="Tritt A."/>
            <person name="Yoshinaga Y."/>
            <person name="Zwiers L.-H."/>
            <person name="Turgeon B."/>
            <person name="Goodwin S."/>
            <person name="Spatafora J."/>
            <person name="Crous P."/>
            <person name="Grigoriev I."/>
        </authorList>
    </citation>
    <scope>NUCLEOTIDE SEQUENCE</scope>
    <source>
        <strain evidence="10">CBS 121167</strain>
    </source>
</reference>
<evidence type="ECO:0000256" key="3">
    <source>
        <dbReference type="ARBA" id="ARBA00022630"/>
    </source>
</evidence>
<feature type="region of interest" description="Disordered" evidence="8">
    <location>
        <begin position="157"/>
        <end position="237"/>
    </location>
</feature>
<evidence type="ECO:0000313" key="11">
    <source>
        <dbReference type="Proteomes" id="UP000799438"/>
    </source>
</evidence>
<evidence type="ECO:0000256" key="8">
    <source>
        <dbReference type="SAM" id="MobiDB-lite"/>
    </source>
</evidence>
<dbReference type="OrthoDB" id="269227at2759"/>
<evidence type="ECO:0000256" key="6">
    <source>
        <dbReference type="PIRSR" id="PIRSR000137-1"/>
    </source>
</evidence>
<evidence type="ECO:0000259" key="9">
    <source>
        <dbReference type="PROSITE" id="PS00624"/>
    </source>
</evidence>
<dbReference type="PROSITE" id="PS00624">
    <property type="entry name" value="GMC_OXRED_2"/>
    <property type="match status" value="1"/>
</dbReference>
<dbReference type="GO" id="GO:0016614">
    <property type="term" value="F:oxidoreductase activity, acting on CH-OH group of donors"/>
    <property type="evidence" value="ECO:0007669"/>
    <property type="project" value="InterPro"/>
</dbReference>
<feature type="compositionally biased region" description="Basic and acidic residues" evidence="8">
    <location>
        <begin position="162"/>
        <end position="173"/>
    </location>
</feature>
<dbReference type="InterPro" id="IPR000172">
    <property type="entry name" value="GMC_OxRdtase_N"/>
</dbReference>
<feature type="binding site" evidence="7">
    <location>
        <begin position="382"/>
        <end position="383"/>
    </location>
    <ligand>
        <name>FAD</name>
        <dbReference type="ChEBI" id="CHEBI:57692"/>
    </ligand>
</feature>
<protein>
    <submittedName>
        <fullName evidence="10">GMC oxidoreductase</fullName>
    </submittedName>
</protein>
<dbReference type="PANTHER" id="PTHR11552:SF201">
    <property type="entry name" value="GLUCOSE-METHANOL-CHOLINE OXIDOREDUCTASE N-TERMINAL DOMAIN-CONTAINING PROTEIN"/>
    <property type="match status" value="1"/>
</dbReference>
<dbReference type="Pfam" id="PF05199">
    <property type="entry name" value="GMC_oxred_C"/>
    <property type="match status" value="1"/>
</dbReference>
<evidence type="ECO:0000256" key="5">
    <source>
        <dbReference type="ARBA" id="ARBA00023002"/>
    </source>
</evidence>
<evidence type="ECO:0000256" key="2">
    <source>
        <dbReference type="ARBA" id="ARBA00010790"/>
    </source>
</evidence>
<dbReference type="GO" id="GO:0050660">
    <property type="term" value="F:flavin adenine dinucleotide binding"/>
    <property type="evidence" value="ECO:0007669"/>
    <property type="project" value="InterPro"/>
</dbReference>